<dbReference type="SMART" id="SM00342">
    <property type="entry name" value="HTH_ARAC"/>
    <property type="match status" value="1"/>
</dbReference>
<dbReference type="Proteomes" id="UP000256977">
    <property type="component" value="Unassembled WGS sequence"/>
</dbReference>
<evidence type="ECO:0000259" key="4">
    <source>
        <dbReference type="PROSITE" id="PS01124"/>
    </source>
</evidence>
<evidence type="ECO:0000256" key="1">
    <source>
        <dbReference type="ARBA" id="ARBA00023015"/>
    </source>
</evidence>
<dbReference type="AlphaFoldDB" id="A0A3D9KFC5"/>
<evidence type="ECO:0000313" key="6">
    <source>
        <dbReference type="Proteomes" id="UP000256977"/>
    </source>
</evidence>
<protein>
    <submittedName>
        <fullName evidence="5">AraC-like DNA-binding protein</fullName>
    </submittedName>
</protein>
<dbReference type="GO" id="GO:0003700">
    <property type="term" value="F:DNA-binding transcription factor activity"/>
    <property type="evidence" value="ECO:0007669"/>
    <property type="project" value="InterPro"/>
</dbReference>
<accession>A0A3D9KFC5</accession>
<dbReference type="Pfam" id="PF12833">
    <property type="entry name" value="HTH_18"/>
    <property type="match status" value="1"/>
</dbReference>
<evidence type="ECO:0000313" key="5">
    <source>
        <dbReference type="EMBL" id="RED84206.1"/>
    </source>
</evidence>
<keyword evidence="2 5" id="KW-0238">DNA-binding</keyword>
<dbReference type="InterPro" id="IPR009057">
    <property type="entry name" value="Homeodomain-like_sf"/>
</dbReference>
<evidence type="ECO:0000256" key="3">
    <source>
        <dbReference type="ARBA" id="ARBA00023163"/>
    </source>
</evidence>
<evidence type="ECO:0000256" key="2">
    <source>
        <dbReference type="ARBA" id="ARBA00023125"/>
    </source>
</evidence>
<dbReference type="GO" id="GO:0043565">
    <property type="term" value="F:sequence-specific DNA binding"/>
    <property type="evidence" value="ECO:0007669"/>
    <property type="project" value="InterPro"/>
</dbReference>
<dbReference type="PROSITE" id="PS01124">
    <property type="entry name" value="HTH_ARAC_FAMILY_2"/>
    <property type="match status" value="1"/>
</dbReference>
<dbReference type="PANTHER" id="PTHR43280:SF2">
    <property type="entry name" value="HTH-TYPE TRANSCRIPTIONAL REGULATOR EXSA"/>
    <property type="match status" value="1"/>
</dbReference>
<reference evidence="5 6" key="1">
    <citation type="submission" date="2018-07" db="EMBL/GenBank/DDBJ databases">
        <title>Genomic Encyclopedia of Type Strains, Phase III (KMG-III): the genomes of soil and plant-associated and newly described type strains.</title>
        <authorList>
            <person name="Whitman W."/>
        </authorList>
    </citation>
    <scope>NUCLEOTIDE SEQUENCE [LARGE SCALE GENOMIC DNA]</scope>
    <source>
        <strain evidence="5 6">CECT 7287</strain>
    </source>
</reference>
<organism evidence="5 6">
    <name type="scientific">Cohnella phaseoli</name>
    <dbReference type="NCBI Taxonomy" id="456490"/>
    <lineage>
        <taxon>Bacteria</taxon>
        <taxon>Bacillati</taxon>
        <taxon>Bacillota</taxon>
        <taxon>Bacilli</taxon>
        <taxon>Bacillales</taxon>
        <taxon>Paenibacillaceae</taxon>
        <taxon>Cohnella</taxon>
    </lineage>
</organism>
<proteinExistence type="predicted"/>
<dbReference type="InterPro" id="IPR018060">
    <property type="entry name" value="HTH_AraC"/>
</dbReference>
<dbReference type="OrthoDB" id="9803764at2"/>
<dbReference type="SUPFAM" id="SSF46689">
    <property type="entry name" value="Homeodomain-like"/>
    <property type="match status" value="1"/>
</dbReference>
<keyword evidence="6" id="KW-1185">Reference proteome</keyword>
<sequence>MMILYGAEHHLLILSDKIDADEHGHTFLQLTISLEDELEIEVEGQVVGCSGILIDSNVVHRLQGAGRPLLLLLMDSTSDMAASFKRYIGERKYAVLPTETVRTMSELVQSEHPHVKDTDSYIAFLEQLTALMGVERTKTAITDSRIREFIQLVKDCTDSEHSVSLYARKLSLSNSRLSHLFKENTGISLSGYMLLHKLQKASYLIFQGLSITDAAMTAGFDSPSHLAATSKRLLGMNAKDIRKDSVFLQVSCLHERYT</sequence>
<keyword evidence="3" id="KW-0804">Transcription</keyword>
<dbReference type="RefSeq" id="WP_116060369.1">
    <property type="nucleotide sequence ID" value="NZ_QRDZ01000006.1"/>
</dbReference>
<feature type="domain" description="HTH araC/xylS-type" evidence="4">
    <location>
        <begin position="147"/>
        <end position="244"/>
    </location>
</feature>
<dbReference type="Gene3D" id="1.10.10.60">
    <property type="entry name" value="Homeodomain-like"/>
    <property type="match status" value="1"/>
</dbReference>
<comment type="caution">
    <text evidence="5">The sequence shown here is derived from an EMBL/GenBank/DDBJ whole genome shotgun (WGS) entry which is preliminary data.</text>
</comment>
<name>A0A3D9KFC5_9BACL</name>
<dbReference type="EMBL" id="QRDZ01000006">
    <property type="protein sequence ID" value="RED84206.1"/>
    <property type="molecule type" value="Genomic_DNA"/>
</dbReference>
<dbReference type="PANTHER" id="PTHR43280">
    <property type="entry name" value="ARAC-FAMILY TRANSCRIPTIONAL REGULATOR"/>
    <property type="match status" value="1"/>
</dbReference>
<keyword evidence="1" id="KW-0805">Transcription regulation</keyword>
<gene>
    <name evidence="5" type="ORF">DFP98_10677</name>
</gene>